<proteinExistence type="predicted"/>
<dbReference type="InterPro" id="IPR001387">
    <property type="entry name" value="Cro/C1-type_HTH"/>
</dbReference>
<dbReference type="Gene3D" id="1.10.260.40">
    <property type="entry name" value="lambda repressor-like DNA-binding domains"/>
    <property type="match status" value="1"/>
</dbReference>
<dbReference type="EMBL" id="DXET01000222">
    <property type="protein sequence ID" value="HIX82252.1"/>
    <property type="molecule type" value="Genomic_DNA"/>
</dbReference>
<evidence type="ECO:0000313" key="3">
    <source>
        <dbReference type="Proteomes" id="UP000886724"/>
    </source>
</evidence>
<feature type="domain" description="HTH cro/C1-type" evidence="1">
    <location>
        <begin position="11"/>
        <end position="66"/>
    </location>
</feature>
<dbReference type="GO" id="GO:0003677">
    <property type="term" value="F:DNA binding"/>
    <property type="evidence" value="ECO:0007669"/>
    <property type="project" value="InterPro"/>
</dbReference>
<sequence>MKPKKEYKTRLQIARLNAGYSQADVQRILGFLNRKTLCAYEKDVLNPTNKVLCLLPQLYGVSLDYIYKEDNYQNHDDFVRKVLLLDSNSITTLKNLKMNNVNLSDLKIFIKQLEG</sequence>
<comment type="caution">
    <text evidence="2">The sequence shown here is derived from an EMBL/GenBank/DDBJ whole genome shotgun (WGS) entry which is preliminary data.</text>
</comment>
<dbReference type="AlphaFoldDB" id="A0A9D1XNE3"/>
<reference evidence="2" key="1">
    <citation type="journal article" date="2021" name="PeerJ">
        <title>Extensive microbial diversity within the chicken gut microbiome revealed by metagenomics and culture.</title>
        <authorList>
            <person name="Gilroy R."/>
            <person name="Ravi A."/>
            <person name="Getino M."/>
            <person name="Pursley I."/>
            <person name="Horton D.L."/>
            <person name="Alikhan N.F."/>
            <person name="Baker D."/>
            <person name="Gharbi K."/>
            <person name="Hall N."/>
            <person name="Watson M."/>
            <person name="Adriaenssens E.M."/>
            <person name="Foster-Nyarko E."/>
            <person name="Jarju S."/>
            <person name="Secka A."/>
            <person name="Antonio M."/>
            <person name="Oren A."/>
            <person name="Chaudhuri R.R."/>
            <person name="La Ragione R."/>
            <person name="Hildebrand F."/>
            <person name="Pallen M.J."/>
        </authorList>
    </citation>
    <scope>NUCLEOTIDE SEQUENCE</scope>
    <source>
        <strain evidence="2">ChiGjej1B1-14440</strain>
    </source>
</reference>
<reference evidence="2" key="2">
    <citation type="submission" date="2021-04" db="EMBL/GenBank/DDBJ databases">
        <authorList>
            <person name="Gilroy R."/>
        </authorList>
    </citation>
    <scope>NUCLEOTIDE SEQUENCE</scope>
    <source>
        <strain evidence="2">ChiGjej1B1-14440</strain>
    </source>
</reference>
<dbReference type="Pfam" id="PF01381">
    <property type="entry name" value="HTH_3"/>
    <property type="match status" value="1"/>
</dbReference>
<dbReference type="SUPFAM" id="SSF47413">
    <property type="entry name" value="lambda repressor-like DNA-binding domains"/>
    <property type="match status" value="1"/>
</dbReference>
<dbReference type="PROSITE" id="PS50943">
    <property type="entry name" value="HTH_CROC1"/>
    <property type="match status" value="1"/>
</dbReference>
<dbReference type="Proteomes" id="UP000886724">
    <property type="component" value="Unassembled WGS sequence"/>
</dbReference>
<organism evidence="2 3">
    <name type="scientific">Candidatus Erysipelatoclostridium merdavium</name>
    <dbReference type="NCBI Taxonomy" id="2838566"/>
    <lineage>
        <taxon>Bacteria</taxon>
        <taxon>Bacillati</taxon>
        <taxon>Bacillota</taxon>
        <taxon>Erysipelotrichia</taxon>
        <taxon>Erysipelotrichales</taxon>
        <taxon>Erysipelotrichales incertae sedis</taxon>
    </lineage>
</organism>
<dbReference type="CDD" id="cd00093">
    <property type="entry name" value="HTH_XRE"/>
    <property type="match status" value="1"/>
</dbReference>
<gene>
    <name evidence="2" type="ORF">H9980_09840</name>
</gene>
<protein>
    <submittedName>
        <fullName evidence="2">Helix-turn-helix domain-containing protein</fullName>
    </submittedName>
</protein>
<accession>A0A9D1XNE3</accession>
<dbReference type="InterPro" id="IPR010982">
    <property type="entry name" value="Lambda_DNA-bd_dom_sf"/>
</dbReference>
<name>A0A9D1XNE3_9FIRM</name>
<evidence type="ECO:0000313" key="2">
    <source>
        <dbReference type="EMBL" id="HIX82252.1"/>
    </source>
</evidence>
<evidence type="ECO:0000259" key="1">
    <source>
        <dbReference type="PROSITE" id="PS50943"/>
    </source>
</evidence>